<protein>
    <submittedName>
        <fullName evidence="2">Uncharacterized protein</fullName>
    </submittedName>
</protein>
<reference evidence="2" key="1">
    <citation type="journal article" date="2019" name="MBio">
        <title>Virus Genomes from Deep Sea Sediments Expand the Ocean Megavirome and Support Independent Origins of Viral Gigantism.</title>
        <authorList>
            <person name="Backstrom D."/>
            <person name="Yutin N."/>
            <person name="Jorgensen S.L."/>
            <person name="Dharamshi J."/>
            <person name="Homa F."/>
            <person name="Zaremba-Niedwiedzka K."/>
            <person name="Spang A."/>
            <person name="Wolf Y.I."/>
            <person name="Koonin E.V."/>
            <person name="Ettema T.J."/>
        </authorList>
    </citation>
    <scope>NUCLEOTIDE SEQUENCE</scope>
</reference>
<evidence type="ECO:0000313" key="2">
    <source>
        <dbReference type="EMBL" id="QBK87192.1"/>
    </source>
</evidence>
<accession>A0A481YVJ9</accession>
<organism evidence="2">
    <name type="scientific">Marseillevirus LCMAC201</name>
    <dbReference type="NCBI Taxonomy" id="2506605"/>
    <lineage>
        <taxon>Viruses</taxon>
        <taxon>Varidnaviria</taxon>
        <taxon>Bamfordvirae</taxon>
        <taxon>Nucleocytoviricota</taxon>
        <taxon>Megaviricetes</taxon>
        <taxon>Pimascovirales</taxon>
        <taxon>Pimascovirales incertae sedis</taxon>
        <taxon>Marseilleviridae</taxon>
    </lineage>
</organism>
<proteinExistence type="predicted"/>
<sequence length="141" mass="15758">MIIITVLIFWIIPKCTPKPVESTVLETISEVSVDDGETISEVSVDDGETISEVSVDDGETILDIEEEDEKFGMYSSALSSWLAHHPSGSSVERYTRPSKQQIQSASPVLTDYIPYDEDHRLQNPQFSNHIRTTGNEETTLL</sequence>
<name>A0A481YVJ9_9VIRU</name>
<dbReference type="EMBL" id="MK500345">
    <property type="protein sequence ID" value="QBK87192.1"/>
    <property type="molecule type" value="Genomic_DNA"/>
</dbReference>
<feature type="region of interest" description="Disordered" evidence="1">
    <location>
        <begin position="87"/>
        <end position="107"/>
    </location>
</feature>
<evidence type="ECO:0000256" key="1">
    <source>
        <dbReference type="SAM" id="MobiDB-lite"/>
    </source>
</evidence>
<gene>
    <name evidence="2" type="ORF">LCMAC201_00940</name>
</gene>